<accession>A0A645JJC4</accession>
<protein>
    <submittedName>
        <fullName evidence="1">Uncharacterized protein</fullName>
    </submittedName>
</protein>
<evidence type="ECO:0000313" key="1">
    <source>
        <dbReference type="EMBL" id="MPN62799.1"/>
    </source>
</evidence>
<gene>
    <name evidence="1" type="ORF">SDC9_210552</name>
</gene>
<organism evidence="1">
    <name type="scientific">bioreactor metagenome</name>
    <dbReference type="NCBI Taxonomy" id="1076179"/>
    <lineage>
        <taxon>unclassified sequences</taxon>
        <taxon>metagenomes</taxon>
        <taxon>ecological metagenomes</taxon>
    </lineage>
</organism>
<proteinExistence type="predicted"/>
<dbReference type="AlphaFoldDB" id="A0A645JJC4"/>
<name>A0A645JJC4_9ZZZZ</name>
<sequence>MPCSDATNPAALERFIRDHLQRTVERVVRLVDMHVDVRIVFFRDIKANAHMLSAVVR</sequence>
<dbReference type="EMBL" id="VSSQ01141360">
    <property type="protein sequence ID" value="MPN62799.1"/>
    <property type="molecule type" value="Genomic_DNA"/>
</dbReference>
<reference evidence="1" key="1">
    <citation type="submission" date="2019-08" db="EMBL/GenBank/DDBJ databases">
        <authorList>
            <person name="Kucharzyk K."/>
            <person name="Murdoch R.W."/>
            <person name="Higgins S."/>
            <person name="Loffler F."/>
        </authorList>
    </citation>
    <scope>NUCLEOTIDE SEQUENCE</scope>
</reference>
<comment type="caution">
    <text evidence="1">The sequence shown here is derived from an EMBL/GenBank/DDBJ whole genome shotgun (WGS) entry which is preliminary data.</text>
</comment>